<evidence type="ECO:0000256" key="1">
    <source>
        <dbReference type="SAM" id="Phobius"/>
    </source>
</evidence>
<dbReference type="Proteomes" id="UP001176960">
    <property type="component" value="Unassembled WGS sequence"/>
</dbReference>
<gene>
    <name evidence="2" type="ORF">LMG32879_000343</name>
</gene>
<evidence type="ECO:0000313" key="2">
    <source>
        <dbReference type="EMBL" id="CAI9119526.1"/>
    </source>
</evidence>
<keyword evidence="1" id="KW-0812">Transmembrane</keyword>
<protein>
    <submittedName>
        <fullName evidence="2">Uncharacterized protein</fullName>
    </submittedName>
</protein>
<dbReference type="RefSeq" id="WP_289843409.1">
    <property type="nucleotide sequence ID" value="NZ_CATKSH010000002.1"/>
</dbReference>
<dbReference type="AlphaFoldDB" id="A0AA35UP29"/>
<name>A0AA35UP29_9PROT</name>
<comment type="caution">
    <text evidence="2">The sequence shown here is derived from an EMBL/GenBank/DDBJ whole genome shotgun (WGS) entry which is preliminary data.</text>
</comment>
<feature type="transmembrane region" description="Helical" evidence="1">
    <location>
        <begin position="14"/>
        <end position="32"/>
    </location>
</feature>
<evidence type="ECO:0000313" key="3">
    <source>
        <dbReference type="Proteomes" id="UP001176960"/>
    </source>
</evidence>
<organism evidence="2 3">
    <name type="scientific">Brytella acorum</name>
    <dbReference type="NCBI Taxonomy" id="2959299"/>
    <lineage>
        <taxon>Bacteria</taxon>
        <taxon>Pseudomonadati</taxon>
        <taxon>Pseudomonadota</taxon>
        <taxon>Alphaproteobacteria</taxon>
        <taxon>Acetobacterales</taxon>
        <taxon>Acetobacteraceae</taxon>
        <taxon>Brytella</taxon>
    </lineage>
</organism>
<keyword evidence="1" id="KW-1133">Transmembrane helix</keyword>
<proteinExistence type="predicted"/>
<dbReference type="EMBL" id="CATKSH010000002">
    <property type="protein sequence ID" value="CAI9119526.1"/>
    <property type="molecule type" value="Genomic_DNA"/>
</dbReference>
<sequence length="97" mass="10231">MDPSLLLAALPERYTLAAALLVIACKIVTVFVQPPPASSRWARVYEIVSAVALNIGWAANRLTPGVTGVSVPREEADKAKAVLASANVPLVTKRPPT</sequence>
<reference evidence="2" key="1">
    <citation type="submission" date="2023-03" db="EMBL/GenBank/DDBJ databases">
        <authorList>
            <person name="Cleenwerck I."/>
        </authorList>
    </citation>
    <scope>NUCLEOTIDE SEQUENCE</scope>
    <source>
        <strain evidence="2">LMG 32879</strain>
    </source>
</reference>
<keyword evidence="1" id="KW-0472">Membrane</keyword>
<accession>A0AA35UP29</accession>
<keyword evidence="3" id="KW-1185">Reference proteome</keyword>